<evidence type="ECO:0000313" key="3">
    <source>
        <dbReference type="Proteomes" id="UP000215459"/>
    </source>
</evidence>
<gene>
    <name evidence="2" type="ORF">CHM34_04260</name>
</gene>
<dbReference type="SUPFAM" id="SSF88697">
    <property type="entry name" value="PUA domain-like"/>
    <property type="match status" value="1"/>
</dbReference>
<evidence type="ECO:0000313" key="2">
    <source>
        <dbReference type="EMBL" id="OYD08994.1"/>
    </source>
</evidence>
<dbReference type="EMBL" id="NOWF01000002">
    <property type="protein sequence ID" value="OYD08994.1"/>
    <property type="molecule type" value="Genomic_DNA"/>
</dbReference>
<reference evidence="2 3" key="1">
    <citation type="submission" date="2017-07" db="EMBL/GenBank/DDBJ databases">
        <title>The genome sequence of Paludifilum halophilum highlights mechanisms for microbial adaptation to high salt environemnts.</title>
        <authorList>
            <person name="Belbahri L."/>
        </authorList>
    </citation>
    <scope>NUCLEOTIDE SEQUENCE [LARGE SCALE GENOMIC DNA]</scope>
    <source>
        <strain evidence="2 3">DSM 102817</strain>
    </source>
</reference>
<protein>
    <recommendedName>
        <fullName evidence="1">ASCH domain-containing protein</fullName>
    </recommendedName>
</protein>
<proteinExistence type="predicted"/>
<dbReference type="SMART" id="SM01022">
    <property type="entry name" value="ASCH"/>
    <property type="match status" value="1"/>
</dbReference>
<name>A0A235B9M9_9BACL</name>
<comment type="caution">
    <text evidence="2">The sequence shown here is derived from an EMBL/GenBank/DDBJ whole genome shotgun (WGS) entry which is preliminary data.</text>
</comment>
<dbReference type="PANTHER" id="PTHR39203:SF1">
    <property type="entry name" value="CYTOPLASMIC PROTEIN"/>
    <property type="match status" value="1"/>
</dbReference>
<dbReference type="InterPro" id="IPR015947">
    <property type="entry name" value="PUA-like_sf"/>
</dbReference>
<feature type="domain" description="ASCH" evidence="1">
    <location>
        <begin position="19"/>
        <end position="136"/>
    </location>
</feature>
<evidence type="ECO:0000259" key="1">
    <source>
        <dbReference type="SMART" id="SM01022"/>
    </source>
</evidence>
<dbReference type="InterPro" id="IPR007374">
    <property type="entry name" value="ASCH_domain"/>
</dbReference>
<dbReference type="Gene3D" id="3.10.400.10">
    <property type="entry name" value="Sulfate adenylyltransferase"/>
    <property type="match status" value="1"/>
</dbReference>
<sequence length="136" mass="15654">MEERNVQPFTTVFGWEGDRGLGEKLIQQILRGEKTATCAPKEAYTEEELREIDESVGKGVTVLDKHHQPRCHIRMKEVFETPFGNPDPRLVAGEGNGEDVRQFQEDHRQAWAEEIAKGFHLHDQTVLLVELFELEK</sequence>
<dbReference type="AlphaFoldDB" id="A0A235B9M9"/>
<accession>A0A235B9M9</accession>
<dbReference type="Pfam" id="PF04266">
    <property type="entry name" value="ASCH"/>
    <property type="match status" value="1"/>
</dbReference>
<dbReference type="Proteomes" id="UP000215459">
    <property type="component" value="Unassembled WGS sequence"/>
</dbReference>
<dbReference type="OrthoDB" id="9807542at2"/>
<dbReference type="RefSeq" id="WP_094263342.1">
    <property type="nucleotide sequence ID" value="NZ_NOWF01000002.1"/>
</dbReference>
<dbReference type="InterPro" id="IPR009326">
    <property type="entry name" value="DUF984"/>
</dbReference>
<keyword evidence="3" id="KW-1185">Reference proteome</keyword>
<dbReference type="PANTHER" id="PTHR39203">
    <property type="entry name" value="CYTOPLASMIC PROTEIN-RELATED"/>
    <property type="match status" value="1"/>
</dbReference>
<organism evidence="2 3">
    <name type="scientific">Paludifilum halophilum</name>
    <dbReference type="NCBI Taxonomy" id="1642702"/>
    <lineage>
        <taxon>Bacteria</taxon>
        <taxon>Bacillati</taxon>
        <taxon>Bacillota</taxon>
        <taxon>Bacilli</taxon>
        <taxon>Bacillales</taxon>
        <taxon>Thermoactinomycetaceae</taxon>
        <taxon>Paludifilum</taxon>
    </lineage>
</organism>